<organism evidence="2 3">
    <name type="scientific">Batrachochytrium salamandrivorans</name>
    <dbReference type="NCBI Taxonomy" id="1357716"/>
    <lineage>
        <taxon>Eukaryota</taxon>
        <taxon>Fungi</taxon>
        <taxon>Fungi incertae sedis</taxon>
        <taxon>Chytridiomycota</taxon>
        <taxon>Chytridiomycota incertae sedis</taxon>
        <taxon>Chytridiomycetes</taxon>
        <taxon>Rhizophydiales</taxon>
        <taxon>Rhizophydiales incertae sedis</taxon>
        <taxon>Batrachochytrium</taxon>
    </lineage>
</organism>
<evidence type="ECO:0000313" key="3">
    <source>
        <dbReference type="Proteomes" id="UP001648503"/>
    </source>
</evidence>
<evidence type="ECO:0000313" key="2">
    <source>
        <dbReference type="EMBL" id="KAH6591525.1"/>
    </source>
</evidence>
<feature type="region of interest" description="Disordered" evidence="1">
    <location>
        <begin position="19"/>
        <end position="47"/>
    </location>
</feature>
<protein>
    <submittedName>
        <fullName evidence="2">Uncharacterized protein</fullName>
    </submittedName>
</protein>
<comment type="caution">
    <text evidence="2">The sequence shown here is derived from an EMBL/GenBank/DDBJ whole genome shotgun (WGS) entry which is preliminary data.</text>
</comment>
<gene>
    <name evidence="2" type="ORF">BASA50_008701</name>
</gene>
<evidence type="ECO:0000256" key="1">
    <source>
        <dbReference type="SAM" id="MobiDB-lite"/>
    </source>
</evidence>
<accession>A0ABQ8F429</accession>
<sequence>MTVSTTAITKPVARAMETATAKKEATGATATEAGATAAGADSSSHQANTYHHHYSSMTNGNTDTSDIHDYSHQQQGLHQSQQQHQQQHNPVAIIDTGYYADIVQQPVCVCCSEYYNNGTVSHPIEPCIATQLHRKVQLDILGSR</sequence>
<reference evidence="2 3" key="1">
    <citation type="submission" date="2021-02" db="EMBL/GenBank/DDBJ databases">
        <title>Variation within the Batrachochytrium salamandrivorans European outbreak.</title>
        <authorList>
            <person name="Kelly M."/>
            <person name="Pasmans F."/>
            <person name="Shea T.P."/>
            <person name="Munoz J.F."/>
            <person name="Carranza S."/>
            <person name="Cuomo C.A."/>
            <person name="Martel A."/>
        </authorList>
    </citation>
    <scope>NUCLEOTIDE SEQUENCE [LARGE SCALE GENOMIC DNA]</scope>
    <source>
        <strain evidence="2 3">AMFP18/2</strain>
    </source>
</reference>
<dbReference type="Proteomes" id="UP001648503">
    <property type="component" value="Unassembled WGS sequence"/>
</dbReference>
<feature type="compositionally biased region" description="Low complexity" evidence="1">
    <location>
        <begin position="26"/>
        <end position="40"/>
    </location>
</feature>
<dbReference type="EMBL" id="JAFCIX010000406">
    <property type="protein sequence ID" value="KAH6591525.1"/>
    <property type="molecule type" value="Genomic_DNA"/>
</dbReference>
<keyword evidence="3" id="KW-1185">Reference proteome</keyword>
<name>A0ABQ8F429_9FUNG</name>
<proteinExistence type="predicted"/>